<dbReference type="Proteomes" id="UP000029736">
    <property type="component" value="Unassembled WGS sequence"/>
</dbReference>
<dbReference type="GO" id="GO:0004519">
    <property type="term" value="F:endonuclease activity"/>
    <property type="evidence" value="ECO:0007669"/>
    <property type="project" value="UniProtKB-KW"/>
</dbReference>
<name>A0A098SDP9_9BACT</name>
<accession>A0A098SDP9</accession>
<reference evidence="2 3" key="1">
    <citation type="journal article" date="2014" name="Int. J. Syst. Evol. Microbiol.">
        <title>Phaeodactylibacter xiamenensis gen. nov., sp. nov., a member of the family Saprospiraceae isolated from the marine alga Phaeodactylum tricornutum.</title>
        <authorList>
            <person name="Chen Z.Jr."/>
            <person name="Lei X."/>
            <person name="Lai Q."/>
            <person name="Li Y."/>
            <person name="Zhang B."/>
            <person name="Zhang J."/>
            <person name="Zhang H."/>
            <person name="Yang L."/>
            <person name="Zheng W."/>
            <person name="Tian Y."/>
            <person name="Yu Z."/>
            <person name="Xu H.Jr."/>
            <person name="Zheng T."/>
        </authorList>
    </citation>
    <scope>NUCLEOTIDE SEQUENCE [LARGE SCALE GENOMIC DNA]</scope>
    <source>
        <strain evidence="2 3">KD52</strain>
    </source>
</reference>
<protein>
    <submittedName>
        <fullName evidence="2">Restriction endonuclease</fullName>
    </submittedName>
</protein>
<feature type="domain" description="HNH nuclease" evidence="1">
    <location>
        <begin position="150"/>
        <end position="200"/>
    </location>
</feature>
<dbReference type="Pfam" id="PF13391">
    <property type="entry name" value="HNH_2"/>
    <property type="match status" value="1"/>
</dbReference>
<keyword evidence="2" id="KW-0378">Hydrolase</keyword>
<dbReference type="EMBL" id="JPOS01000012">
    <property type="protein sequence ID" value="KGE89132.1"/>
    <property type="molecule type" value="Genomic_DNA"/>
</dbReference>
<dbReference type="RefSeq" id="WP_044216987.1">
    <property type="nucleotide sequence ID" value="NZ_JBKAGJ010000001.1"/>
</dbReference>
<organism evidence="2 3">
    <name type="scientific">Phaeodactylibacter xiamenensis</name>
    <dbReference type="NCBI Taxonomy" id="1524460"/>
    <lineage>
        <taxon>Bacteria</taxon>
        <taxon>Pseudomonadati</taxon>
        <taxon>Bacteroidota</taxon>
        <taxon>Saprospiria</taxon>
        <taxon>Saprospirales</taxon>
        <taxon>Haliscomenobacteraceae</taxon>
        <taxon>Phaeodactylibacter</taxon>
    </lineage>
</organism>
<comment type="caution">
    <text evidence="2">The sequence shown here is derived from an EMBL/GenBank/DDBJ whole genome shotgun (WGS) entry which is preliminary data.</text>
</comment>
<evidence type="ECO:0000313" key="3">
    <source>
        <dbReference type="Proteomes" id="UP000029736"/>
    </source>
</evidence>
<dbReference type="OrthoDB" id="67788at2"/>
<dbReference type="AlphaFoldDB" id="A0A098SDP9"/>
<evidence type="ECO:0000259" key="1">
    <source>
        <dbReference type="Pfam" id="PF13391"/>
    </source>
</evidence>
<keyword evidence="3" id="KW-1185">Reference proteome</keyword>
<sequence length="252" mass="28807">MKEGQKRWTREELILTFNLYCKTPFGKLHSRNPEVIELAALIGRSPNAVAFKLVNFASLDPSLKKRGIKGASNHSKLDKQVWDAFNDNWEELAFESEQLRAQLYGKGQGANDLVQEPRITEGKEELRLVKARVNQQFFRSMIMAAYNQTCCITGIGIPSLLIAGHIRPWAEAPKLRLNPHNGLALNTLHDKAFELGLITITPDYKVRVSPQLPTEEASTFFSRYEGQPIRLPQRFLPDPELLKYHNDERFLH</sequence>
<keyword evidence="2" id="KW-0255">Endonuclease</keyword>
<keyword evidence="2" id="KW-0540">Nuclease</keyword>
<dbReference type="InterPro" id="IPR003615">
    <property type="entry name" value="HNH_nuc"/>
</dbReference>
<gene>
    <name evidence="2" type="ORF">IX84_05025</name>
</gene>
<evidence type="ECO:0000313" key="2">
    <source>
        <dbReference type="EMBL" id="KGE89132.1"/>
    </source>
</evidence>
<proteinExistence type="predicted"/>